<dbReference type="InterPro" id="IPR036576">
    <property type="entry name" value="WRKY_dom_sf"/>
</dbReference>
<dbReference type="KEGG" id="smo:SELMODRAFT_125080"/>
<dbReference type="InParanoid" id="D8SU56"/>
<dbReference type="InterPro" id="IPR003657">
    <property type="entry name" value="WRKY_dom"/>
</dbReference>
<dbReference type="OMA" id="NIFGANY"/>
<keyword evidence="8" id="KW-0539">Nucleus</keyword>
<feature type="compositionally biased region" description="Polar residues" evidence="10">
    <location>
        <begin position="94"/>
        <end position="104"/>
    </location>
</feature>
<evidence type="ECO:0000256" key="1">
    <source>
        <dbReference type="ARBA" id="ARBA00004123"/>
    </source>
</evidence>
<feature type="non-terminal residue" evidence="12">
    <location>
        <position position="1"/>
    </location>
</feature>
<evidence type="ECO:0000256" key="8">
    <source>
        <dbReference type="ARBA" id="ARBA00023242"/>
    </source>
</evidence>
<dbReference type="Pfam" id="PF03106">
    <property type="entry name" value="WRKY"/>
    <property type="match status" value="2"/>
</dbReference>
<dbReference type="Proteomes" id="UP000001514">
    <property type="component" value="Unassembled WGS sequence"/>
</dbReference>
<dbReference type="PANTHER" id="PTHR31221">
    <property type="entry name" value="WRKY TRANSCRIPTION FACTOR PROTEIN 1-RELATED"/>
    <property type="match status" value="1"/>
</dbReference>
<dbReference type="eggNOG" id="ENOG502QRXJ">
    <property type="taxonomic scope" value="Eukaryota"/>
</dbReference>
<keyword evidence="2" id="KW-0479">Metal-binding</keyword>
<dbReference type="PANTHER" id="PTHR31221:SF193">
    <property type="entry name" value="WRKY TRANSCRIPTION FACTOR PROTEIN 1-RELATED"/>
    <property type="match status" value="1"/>
</dbReference>
<dbReference type="SMR" id="D8SU56"/>
<keyword evidence="4" id="KW-0862">Zinc</keyword>
<dbReference type="FunFam" id="2.20.25.80:FF:000006">
    <property type="entry name" value="WRKY transcription factor"/>
    <property type="match status" value="1"/>
</dbReference>
<evidence type="ECO:0000313" key="13">
    <source>
        <dbReference type="Proteomes" id="UP000001514"/>
    </source>
</evidence>
<reference evidence="12 13" key="1">
    <citation type="journal article" date="2011" name="Science">
        <title>The Selaginella genome identifies genetic changes associated with the evolution of vascular plants.</title>
        <authorList>
            <person name="Banks J.A."/>
            <person name="Nishiyama T."/>
            <person name="Hasebe M."/>
            <person name="Bowman J.L."/>
            <person name="Gribskov M."/>
            <person name="dePamphilis C."/>
            <person name="Albert V.A."/>
            <person name="Aono N."/>
            <person name="Aoyama T."/>
            <person name="Ambrose B.A."/>
            <person name="Ashton N.W."/>
            <person name="Axtell M.J."/>
            <person name="Barker E."/>
            <person name="Barker M.S."/>
            <person name="Bennetzen J.L."/>
            <person name="Bonawitz N.D."/>
            <person name="Chapple C."/>
            <person name="Cheng C."/>
            <person name="Correa L.G."/>
            <person name="Dacre M."/>
            <person name="DeBarry J."/>
            <person name="Dreyer I."/>
            <person name="Elias M."/>
            <person name="Engstrom E.M."/>
            <person name="Estelle M."/>
            <person name="Feng L."/>
            <person name="Finet C."/>
            <person name="Floyd S.K."/>
            <person name="Frommer W.B."/>
            <person name="Fujita T."/>
            <person name="Gramzow L."/>
            <person name="Gutensohn M."/>
            <person name="Harholt J."/>
            <person name="Hattori M."/>
            <person name="Heyl A."/>
            <person name="Hirai T."/>
            <person name="Hiwatashi Y."/>
            <person name="Ishikawa M."/>
            <person name="Iwata M."/>
            <person name="Karol K.G."/>
            <person name="Koehler B."/>
            <person name="Kolukisaoglu U."/>
            <person name="Kubo M."/>
            <person name="Kurata T."/>
            <person name="Lalonde S."/>
            <person name="Li K."/>
            <person name="Li Y."/>
            <person name="Litt A."/>
            <person name="Lyons E."/>
            <person name="Manning G."/>
            <person name="Maruyama T."/>
            <person name="Michael T.P."/>
            <person name="Mikami K."/>
            <person name="Miyazaki S."/>
            <person name="Morinaga S."/>
            <person name="Murata T."/>
            <person name="Mueller-Roeber B."/>
            <person name="Nelson D.R."/>
            <person name="Obara M."/>
            <person name="Oguri Y."/>
            <person name="Olmstead R.G."/>
            <person name="Onodera N."/>
            <person name="Petersen B.L."/>
            <person name="Pils B."/>
            <person name="Prigge M."/>
            <person name="Rensing S.A."/>
            <person name="Riano-Pachon D.M."/>
            <person name="Roberts A.W."/>
            <person name="Sato Y."/>
            <person name="Scheller H.V."/>
            <person name="Schulz B."/>
            <person name="Schulz C."/>
            <person name="Shakirov E.V."/>
            <person name="Shibagaki N."/>
            <person name="Shinohara N."/>
            <person name="Shippen D.E."/>
            <person name="Soerensen I."/>
            <person name="Sotooka R."/>
            <person name="Sugimoto N."/>
            <person name="Sugita M."/>
            <person name="Sumikawa N."/>
            <person name="Tanurdzic M."/>
            <person name="Theissen G."/>
            <person name="Ulvskov P."/>
            <person name="Wakazuki S."/>
            <person name="Weng J.K."/>
            <person name="Willats W.W."/>
            <person name="Wipf D."/>
            <person name="Wolf P.G."/>
            <person name="Yang L."/>
            <person name="Zimmer A.D."/>
            <person name="Zhu Q."/>
            <person name="Mitros T."/>
            <person name="Hellsten U."/>
            <person name="Loque D."/>
            <person name="Otillar R."/>
            <person name="Salamov A."/>
            <person name="Schmutz J."/>
            <person name="Shapiro H."/>
            <person name="Lindquist E."/>
            <person name="Lucas S."/>
            <person name="Rokhsar D."/>
            <person name="Grigoriev I.V."/>
        </authorList>
    </citation>
    <scope>NUCLEOTIDE SEQUENCE [LARGE SCALE GENOMIC DNA]</scope>
</reference>
<organism evidence="13">
    <name type="scientific">Selaginella moellendorffii</name>
    <name type="common">Spikemoss</name>
    <dbReference type="NCBI Taxonomy" id="88036"/>
    <lineage>
        <taxon>Eukaryota</taxon>
        <taxon>Viridiplantae</taxon>
        <taxon>Streptophyta</taxon>
        <taxon>Embryophyta</taxon>
        <taxon>Tracheophyta</taxon>
        <taxon>Lycopodiopsida</taxon>
        <taxon>Selaginellales</taxon>
        <taxon>Selaginellaceae</taxon>
        <taxon>Selaginella</taxon>
    </lineage>
</organism>
<dbReference type="GO" id="GO:0005634">
    <property type="term" value="C:nucleus"/>
    <property type="evidence" value="ECO:0000318"/>
    <property type="project" value="GO_Central"/>
</dbReference>
<evidence type="ECO:0000256" key="6">
    <source>
        <dbReference type="ARBA" id="ARBA00023125"/>
    </source>
</evidence>
<feature type="compositionally biased region" description="Low complexity" evidence="10">
    <location>
        <begin position="182"/>
        <end position="193"/>
    </location>
</feature>
<keyword evidence="7" id="KW-0804">Transcription</keyword>
<dbReference type="InterPro" id="IPR044810">
    <property type="entry name" value="WRKY_plant"/>
</dbReference>
<evidence type="ECO:0000256" key="9">
    <source>
        <dbReference type="ARBA" id="ARBA00061157"/>
    </source>
</evidence>
<feature type="domain" description="WRKY" evidence="11">
    <location>
        <begin position="111"/>
        <end position="176"/>
    </location>
</feature>
<feature type="region of interest" description="Disordered" evidence="10">
    <location>
        <begin position="159"/>
        <end position="200"/>
    </location>
</feature>
<dbReference type="GO" id="GO:0000976">
    <property type="term" value="F:transcription cis-regulatory region binding"/>
    <property type="evidence" value="ECO:0000318"/>
    <property type="project" value="GO_Central"/>
</dbReference>
<keyword evidence="13" id="KW-1185">Reference proteome</keyword>
<name>D8SU56_SELML</name>
<dbReference type="FunFam" id="2.20.25.80:FF:000003">
    <property type="entry name" value="WRKY transcription factor 57"/>
    <property type="match status" value="1"/>
</dbReference>
<feature type="domain" description="WRKY" evidence="11">
    <location>
        <begin position="1"/>
        <end position="58"/>
    </location>
</feature>
<evidence type="ECO:0000259" key="11">
    <source>
        <dbReference type="PROSITE" id="PS50811"/>
    </source>
</evidence>
<protein>
    <recommendedName>
        <fullName evidence="11">WRKY domain-containing protein</fullName>
    </recommendedName>
</protein>
<dbReference type="GO" id="GO:0003700">
    <property type="term" value="F:DNA-binding transcription factor activity"/>
    <property type="evidence" value="ECO:0000318"/>
    <property type="project" value="GO_Central"/>
</dbReference>
<dbReference type="HOGENOM" id="CLU_012086_6_1_1"/>
<dbReference type="SMART" id="SM00774">
    <property type="entry name" value="WRKY"/>
    <property type="match status" value="2"/>
</dbReference>
<evidence type="ECO:0000256" key="4">
    <source>
        <dbReference type="ARBA" id="ARBA00022833"/>
    </source>
</evidence>
<feature type="region of interest" description="Disordered" evidence="10">
    <location>
        <begin position="84"/>
        <end position="104"/>
    </location>
</feature>
<dbReference type="GO" id="GO:0046872">
    <property type="term" value="F:metal ion binding"/>
    <property type="evidence" value="ECO:0007669"/>
    <property type="project" value="UniProtKB-KW"/>
</dbReference>
<dbReference type="AlphaFoldDB" id="D8SU56"/>
<dbReference type="GO" id="GO:0006355">
    <property type="term" value="P:regulation of DNA-templated transcription"/>
    <property type="evidence" value="ECO:0000318"/>
    <property type="project" value="GO_Central"/>
</dbReference>
<sequence length="200" mass="21940">DGYNWRKYGQKQVKGCDNPRSYYRCTHPDCSAKKLVERSVSGETTQIVYKGDHSHSKPQMIRRLAVTRVQPDDGSKRTLVLVPGGATPTPAQRHASNSNSSDAPVVVHTNSEVDVLDDGYRWRKYGQKVVKGNPNPRSYYRCTNPGCPVRKHVERAADDPKAVITSYEGKHDHDTPAARGGAASTSTTSTKLLPAPPLSA</sequence>
<evidence type="ECO:0000256" key="5">
    <source>
        <dbReference type="ARBA" id="ARBA00023015"/>
    </source>
</evidence>
<keyword evidence="5" id="KW-0805">Transcription regulation</keyword>
<evidence type="ECO:0000313" key="12">
    <source>
        <dbReference type="EMBL" id="EFJ11950.1"/>
    </source>
</evidence>
<evidence type="ECO:0000256" key="10">
    <source>
        <dbReference type="SAM" id="MobiDB-lite"/>
    </source>
</evidence>
<proteinExistence type="inferred from homology"/>
<keyword evidence="3" id="KW-0677">Repeat</keyword>
<dbReference type="Gramene" id="EFJ11950">
    <property type="protein sequence ID" value="EFJ11950"/>
    <property type="gene ID" value="SELMODRAFT_125080"/>
</dbReference>
<dbReference type="Gene3D" id="2.20.25.80">
    <property type="entry name" value="WRKY domain"/>
    <property type="match status" value="2"/>
</dbReference>
<comment type="subcellular location">
    <subcellularLocation>
        <location evidence="1">Nucleus</location>
    </subcellularLocation>
</comment>
<evidence type="ECO:0000256" key="7">
    <source>
        <dbReference type="ARBA" id="ARBA00023163"/>
    </source>
</evidence>
<dbReference type="SUPFAM" id="SSF118290">
    <property type="entry name" value="WRKY DNA-binding domain"/>
    <property type="match status" value="2"/>
</dbReference>
<comment type="similarity">
    <text evidence="9">Belongs to the WRKY group I family.</text>
</comment>
<dbReference type="PROSITE" id="PS50811">
    <property type="entry name" value="WRKY"/>
    <property type="match status" value="2"/>
</dbReference>
<accession>D8SU56</accession>
<gene>
    <name evidence="12" type="ORF">SELMODRAFT_125080</name>
</gene>
<dbReference type="EMBL" id="GL377642">
    <property type="protein sequence ID" value="EFJ11950.1"/>
    <property type="molecule type" value="Genomic_DNA"/>
</dbReference>
<keyword evidence="6" id="KW-0238">DNA-binding</keyword>
<evidence type="ECO:0000256" key="3">
    <source>
        <dbReference type="ARBA" id="ARBA00022737"/>
    </source>
</evidence>
<evidence type="ECO:0000256" key="2">
    <source>
        <dbReference type="ARBA" id="ARBA00022723"/>
    </source>
</evidence>